<reference evidence="2" key="1">
    <citation type="journal article" date="2017" name="Nature">
        <title>The sunflower genome provides insights into oil metabolism, flowering and Asterid evolution.</title>
        <authorList>
            <person name="Badouin H."/>
            <person name="Gouzy J."/>
            <person name="Grassa C.J."/>
            <person name="Murat F."/>
            <person name="Staton S.E."/>
            <person name="Cottret L."/>
            <person name="Lelandais-Briere C."/>
            <person name="Owens G.L."/>
            <person name="Carrere S."/>
            <person name="Mayjonade B."/>
            <person name="Legrand L."/>
            <person name="Gill N."/>
            <person name="Kane N.C."/>
            <person name="Bowers J.E."/>
            <person name="Hubner S."/>
            <person name="Bellec A."/>
            <person name="Berard A."/>
            <person name="Berges H."/>
            <person name="Blanchet N."/>
            <person name="Boniface M.C."/>
            <person name="Brunel D."/>
            <person name="Catrice O."/>
            <person name="Chaidir N."/>
            <person name="Claudel C."/>
            <person name="Donnadieu C."/>
            <person name="Faraut T."/>
            <person name="Fievet G."/>
            <person name="Helmstetter N."/>
            <person name="King M."/>
            <person name="Knapp S.J."/>
            <person name="Lai Z."/>
            <person name="Le Paslier M.C."/>
            <person name="Lippi Y."/>
            <person name="Lorenzon L."/>
            <person name="Mandel J.R."/>
            <person name="Marage G."/>
            <person name="Marchand G."/>
            <person name="Marquand E."/>
            <person name="Bret-Mestries E."/>
            <person name="Morien E."/>
            <person name="Nambeesan S."/>
            <person name="Nguyen T."/>
            <person name="Pegot-Espagnet P."/>
            <person name="Pouilly N."/>
            <person name="Raftis F."/>
            <person name="Sallet E."/>
            <person name="Schiex T."/>
            <person name="Thomas J."/>
            <person name="Vandecasteele C."/>
            <person name="Vares D."/>
            <person name="Vear F."/>
            <person name="Vautrin S."/>
            <person name="Crespi M."/>
            <person name="Mangin B."/>
            <person name="Burke J.M."/>
            <person name="Salse J."/>
            <person name="Munos S."/>
            <person name="Vincourt P."/>
            <person name="Rieseberg L.H."/>
            <person name="Langlade N.B."/>
        </authorList>
    </citation>
    <scope>NUCLEOTIDE SEQUENCE</scope>
    <source>
        <tissue evidence="2">Leaves</tissue>
    </source>
</reference>
<organism evidence="2 3">
    <name type="scientific">Helianthus annuus</name>
    <name type="common">Common sunflower</name>
    <dbReference type="NCBI Taxonomy" id="4232"/>
    <lineage>
        <taxon>Eukaryota</taxon>
        <taxon>Viridiplantae</taxon>
        <taxon>Streptophyta</taxon>
        <taxon>Embryophyta</taxon>
        <taxon>Tracheophyta</taxon>
        <taxon>Spermatophyta</taxon>
        <taxon>Magnoliopsida</taxon>
        <taxon>eudicotyledons</taxon>
        <taxon>Gunneridae</taxon>
        <taxon>Pentapetalae</taxon>
        <taxon>asterids</taxon>
        <taxon>campanulids</taxon>
        <taxon>Asterales</taxon>
        <taxon>Asteraceae</taxon>
        <taxon>Asteroideae</taxon>
        <taxon>Heliantheae alliance</taxon>
        <taxon>Heliantheae</taxon>
        <taxon>Helianthus</taxon>
    </lineage>
</organism>
<dbReference type="AlphaFoldDB" id="A0A9K3IGP5"/>
<keyword evidence="2" id="KW-0378">Hydrolase</keyword>
<dbReference type="Proteomes" id="UP000215914">
    <property type="component" value="Unassembled WGS sequence"/>
</dbReference>
<dbReference type="SUPFAM" id="SSF53474">
    <property type="entry name" value="alpha/beta-Hydrolases"/>
    <property type="match status" value="1"/>
</dbReference>
<reference evidence="2" key="2">
    <citation type="submission" date="2020-06" db="EMBL/GenBank/DDBJ databases">
        <title>Helianthus annuus Genome sequencing and assembly Release 2.</title>
        <authorList>
            <person name="Gouzy J."/>
            <person name="Langlade N."/>
            <person name="Munos S."/>
        </authorList>
    </citation>
    <scope>NUCLEOTIDE SEQUENCE</scope>
    <source>
        <tissue evidence="2">Leaves</tissue>
    </source>
</reference>
<dbReference type="Gene3D" id="3.40.50.1820">
    <property type="entry name" value="alpha/beta hydrolase"/>
    <property type="match status" value="1"/>
</dbReference>
<evidence type="ECO:0000313" key="2">
    <source>
        <dbReference type="EMBL" id="KAF5796242.1"/>
    </source>
</evidence>
<evidence type="ECO:0000256" key="1">
    <source>
        <dbReference type="ARBA" id="ARBA00009431"/>
    </source>
</evidence>
<dbReference type="GO" id="GO:0004185">
    <property type="term" value="F:serine-type carboxypeptidase activity"/>
    <property type="evidence" value="ECO:0007669"/>
    <property type="project" value="UniProtKB-EC"/>
</dbReference>
<gene>
    <name evidence="2" type="ORF">HanXRQr2_Chr08g0349181</name>
</gene>
<keyword evidence="3" id="KW-1185">Reference proteome</keyword>
<proteinExistence type="inferred from homology"/>
<dbReference type="EMBL" id="MNCJ02000323">
    <property type="protein sequence ID" value="KAF5796242.1"/>
    <property type="molecule type" value="Genomic_DNA"/>
</dbReference>
<keyword evidence="2" id="KW-0121">Carboxypeptidase</keyword>
<dbReference type="InterPro" id="IPR001563">
    <property type="entry name" value="Peptidase_S10"/>
</dbReference>
<sequence>MFWWCYKTPYRTQDPNNPWPVILWLQGKPGASGVGTGNFEEVGPLDSFLKPRNCTWSTKADLLLWIIQLGLDTVS</sequence>
<dbReference type="GO" id="GO:0006508">
    <property type="term" value="P:proteolysis"/>
    <property type="evidence" value="ECO:0007669"/>
    <property type="project" value="InterPro"/>
</dbReference>
<comment type="caution">
    <text evidence="2">The sequence shown here is derived from an EMBL/GenBank/DDBJ whole genome shotgun (WGS) entry which is preliminary data.</text>
</comment>
<keyword evidence="2" id="KW-0645">Protease</keyword>
<comment type="similarity">
    <text evidence="1">Belongs to the peptidase S10 family.</text>
</comment>
<dbReference type="InterPro" id="IPR029058">
    <property type="entry name" value="AB_hydrolase_fold"/>
</dbReference>
<dbReference type="Gramene" id="mRNA:HanXRQr2_Chr08g0349181">
    <property type="protein sequence ID" value="mRNA:HanXRQr2_Chr08g0349181"/>
    <property type="gene ID" value="HanXRQr2_Chr08g0349181"/>
</dbReference>
<accession>A0A9K3IGP5</accession>
<dbReference type="Pfam" id="PF00450">
    <property type="entry name" value="Peptidase_S10"/>
    <property type="match status" value="1"/>
</dbReference>
<dbReference type="EC" id="3.4.16.5" evidence="2"/>
<protein>
    <submittedName>
        <fullName evidence="2">Carboxypeptidase C</fullName>
        <ecNumber evidence="2">3.4.16.5</ecNumber>
    </submittedName>
</protein>
<name>A0A9K3IGP5_HELAN</name>
<evidence type="ECO:0000313" key="3">
    <source>
        <dbReference type="Proteomes" id="UP000215914"/>
    </source>
</evidence>